<gene>
    <name evidence="1" type="ORF">B296_00053235</name>
</gene>
<reference evidence="1 2" key="1">
    <citation type="journal article" date="2014" name="Agronomy (Basel)">
        <title>A Draft Genome Sequence for Ensete ventricosum, the Drought-Tolerant Tree Against Hunger.</title>
        <authorList>
            <person name="Harrison J."/>
            <person name="Moore K.A."/>
            <person name="Paszkiewicz K."/>
            <person name="Jones T."/>
            <person name="Grant M."/>
            <person name="Ambacheew D."/>
            <person name="Muzemil S."/>
            <person name="Studholme D.J."/>
        </authorList>
    </citation>
    <scope>NUCLEOTIDE SEQUENCE [LARGE SCALE GENOMIC DNA]</scope>
</reference>
<dbReference type="AlphaFoldDB" id="A0A426Y195"/>
<dbReference type="Proteomes" id="UP000287651">
    <property type="component" value="Unassembled WGS sequence"/>
</dbReference>
<accession>A0A426Y195</accession>
<evidence type="ECO:0000313" key="2">
    <source>
        <dbReference type="Proteomes" id="UP000287651"/>
    </source>
</evidence>
<feature type="non-terminal residue" evidence="1">
    <location>
        <position position="1"/>
    </location>
</feature>
<dbReference type="EMBL" id="AMZH03015805">
    <property type="protein sequence ID" value="RRT45484.1"/>
    <property type="molecule type" value="Genomic_DNA"/>
</dbReference>
<proteinExistence type="predicted"/>
<organism evidence="1 2">
    <name type="scientific">Ensete ventricosum</name>
    <name type="common">Abyssinian banana</name>
    <name type="synonym">Musa ensete</name>
    <dbReference type="NCBI Taxonomy" id="4639"/>
    <lineage>
        <taxon>Eukaryota</taxon>
        <taxon>Viridiplantae</taxon>
        <taxon>Streptophyta</taxon>
        <taxon>Embryophyta</taxon>
        <taxon>Tracheophyta</taxon>
        <taxon>Spermatophyta</taxon>
        <taxon>Magnoliopsida</taxon>
        <taxon>Liliopsida</taxon>
        <taxon>Zingiberales</taxon>
        <taxon>Musaceae</taxon>
        <taxon>Ensete</taxon>
    </lineage>
</organism>
<name>A0A426Y195_ENSVE</name>
<protein>
    <submittedName>
        <fullName evidence="1">Uncharacterized protein</fullName>
    </submittedName>
</protein>
<evidence type="ECO:0000313" key="1">
    <source>
        <dbReference type="EMBL" id="RRT45484.1"/>
    </source>
</evidence>
<sequence>IQIFTRCRGDRCVVNRGEGLTTVDFGGGDVVTAGAIGRSEEVAREALQS</sequence>
<comment type="caution">
    <text evidence="1">The sequence shown here is derived from an EMBL/GenBank/DDBJ whole genome shotgun (WGS) entry which is preliminary data.</text>
</comment>